<dbReference type="InterPro" id="IPR010982">
    <property type="entry name" value="Lambda_DNA-bd_dom_sf"/>
</dbReference>
<dbReference type="PROSITE" id="PS50943">
    <property type="entry name" value="HTH_CROC1"/>
    <property type="match status" value="1"/>
</dbReference>
<keyword evidence="4" id="KW-1185">Reference proteome</keyword>
<feature type="domain" description="HTH cro/C1-type" evidence="2">
    <location>
        <begin position="4"/>
        <end position="58"/>
    </location>
</feature>
<sequence>MNRVSELRKKAKLTQRKFGEIMQVSQQTISKYESKDANIPQDILKKMAKFFNVSIEYILEEDQQEKSPIHNQREEMLKIYRGLNQYNKDTWMLLGKRLLEGQKED</sequence>
<dbReference type="GO" id="GO:0003677">
    <property type="term" value="F:DNA binding"/>
    <property type="evidence" value="ECO:0007669"/>
    <property type="project" value="UniProtKB-KW"/>
</dbReference>
<name>A0A426DS69_9FIRM</name>
<evidence type="ECO:0000313" key="4">
    <source>
        <dbReference type="Proteomes" id="UP000274920"/>
    </source>
</evidence>
<evidence type="ECO:0000259" key="2">
    <source>
        <dbReference type="PROSITE" id="PS50943"/>
    </source>
</evidence>
<reference evidence="3" key="1">
    <citation type="submission" date="2018-10" db="EMBL/GenBank/DDBJ databases">
        <title>Schaedlerella arabinophila gen. nov. sp. nov., isolated from the mouse intestinal tract and comparative analysis with the genome of the closely related altered Schaedler flora strain ASF502.</title>
        <authorList>
            <person name="Miyake S."/>
            <person name="Soh M."/>
            <person name="Seedorf H."/>
        </authorList>
    </citation>
    <scope>NUCLEOTIDE SEQUENCE [LARGE SCALE GENOMIC DNA]</scope>
    <source>
        <strain evidence="3">DSM 106076</strain>
    </source>
</reference>
<dbReference type="SMART" id="SM00530">
    <property type="entry name" value="HTH_XRE"/>
    <property type="match status" value="1"/>
</dbReference>
<dbReference type="EMBL" id="RHJS01000001">
    <property type="protein sequence ID" value="RRK36917.1"/>
    <property type="molecule type" value="Genomic_DNA"/>
</dbReference>
<keyword evidence="1" id="KW-0238">DNA-binding</keyword>
<dbReference type="Proteomes" id="UP000274920">
    <property type="component" value="Unassembled WGS sequence"/>
</dbReference>
<evidence type="ECO:0000313" key="3">
    <source>
        <dbReference type="EMBL" id="RRK36917.1"/>
    </source>
</evidence>
<evidence type="ECO:0000256" key="1">
    <source>
        <dbReference type="ARBA" id="ARBA00023125"/>
    </source>
</evidence>
<gene>
    <name evidence="3" type="ORF">EBB54_00170</name>
</gene>
<accession>A0A426DS69</accession>
<dbReference type="RefSeq" id="WP_125125859.1">
    <property type="nucleotide sequence ID" value="NZ_RHJS01000001.1"/>
</dbReference>
<dbReference type="Pfam" id="PF01381">
    <property type="entry name" value="HTH_3"/>
    <property type="match status" value="1"/>
</dbReference>
<dbReference type="CDD" id="cd00093">
    <property type="entry name" value="HTH_XRE"/>
    <property type="match status" value="1"/>
</dbReference>
<dbReference type="Gene3D" id="1.10.260.40">
    <property type="entry name" value="lambda repressor-like DNA-binding domains"/>
    <property type="match status" value="1"/>
</dbReference>
<dbReference type="SUPFAM" id="SSF47413">
    <property type="entry name" value="lambda repressor-like DNA-binding domains"/>
    <property type="match status" value="1"/>
</dbReference>
<dbReference type="InterPro" id="IPR001387">
    <property type="entry name" value="Cro/C1-type_HTH"/>
</dbReference>
<organism evidence="3 4">
    <name type="scientific">Schaedlerella arabinosiphila</name>
    <dbReference type="NCBI Taxonomy" id="2044587"/>
    <lineage>
        <taxon>Bacteria</taxon>
        <taxon>Bacillati</taxon>
        <taxon>Bacillota</taxon>
        <taxon>Clostridia</taxon>
        <taxon>Lachnospirales</taxon>
        <taxon>Lachnospiraceae</taxon>
        <taxon>Schaedlerella</taxon>
    </lineage>
</organism>
<dbReference type="PANTHER" id="PTHR46558:SF11">
    <property type="entry name" value="HTH-TYPE TRANSCRIPTIONAL REGULATOR XRE"/>
    <property type="match status" value="1"/>
</dbReference>
<proteinExistence type="predicted"/>
<dbReference type="AlphaFoldDB" id="A0A426DS69"/>
<dbReference type="PANTHER" id="PTHR46558">
    <property type="entry name" value="TRACRIPTIONAL REGULATORY PROTEIN-RELATED-RELATED"/>
    <property type="match status" value="1"/>
</dbReference>
<protein>
    <submittedName>
        <fullName evidence="3">XRE family transcriptional regulator</fullName>
    </submittedName>
</protein>
<comment type="caution">
    <text evidence="3">The sequence shown here is derived from an EMBL/GenBank/DDBJ whole genome shotgun (WGS) entry which is preliminary data.</text>
</comment>